<protein>
    <recommendedName>
        <fullName evidence="1">Death domain-containing protein</fullName>
    </recommendedName>
</protein>
<dbReference type="Proteomes" id="UP001164746">
    <property type="component" value="Chromosome 11"/>
</dbReference>
<dbReference type="PROSITE" id="PS50017">
    <property type="entry name" value="DEATH_DOMAIN"/>
    <property type="match status" value="1"/>
</dbReference>
<dbReference type="InterPro" id="IPR011029">
    <property type="entry name" value="DEATH-like_dom_sf"/>
</dbReference>
<dbReference type="InterPro" id="IPR000488">
    <property type="entry name" value="Death_dom"/>
</dbReference>
<organism evidence="2 3">
    <name type="scientific">Mya arenaria</name>
    <name type="common">Soft-shell clam</name>
    <dbReference type="NCBI Taxonomy" id="6604"/>
    <lineage>
        <taxon>Eukaryota</taxon>
        <taxon>Metazoa</taxon>
        <taxon>Spiralia</taxon>
        <taxon>Lophotrochozoa</taxon>
        <taxon>Mollusca</taxon>
        <taxon>Bivalvia</taxon>
        <taxon>Autobranchia</taxon>
        <taxon>Heteroconchia</taxon>
        <taxon>Euheterodonta</taxon>
        <taxon>Imparidentia</taxon>
        <taxon>Neoheterodontei</taxon>
        <taxon>Myida</taxon>
        <taxon>Myoidea</taxon>
        <taxon>Myidae</taxon>
        <taxon>Mya</taxon>
    </lineage>
</organism>
<name>A0ABY7FEB6_MYAAR</name>
<gene>
    <name evidence="2" type="ORF">MAR_002346</name>
</gene>
<evidence type="ECO:0000313" key="3">
    <source>
        <dbReference type="Proteomes" id="UP001164746"/>
    </source>
</evidence>
<keyword evidence="3" id="KW-1185">Reference proteome</keyword>
<evidence type="ECO:0000313" key="2">
    <source>
        <dbReference type="EMBL" id="WAR20508.1"/>
    </source>
</evidence>
<reference evidence="2" key="1">
    <citation type="submission" date="2022-11" db="EMBL/GenBank/DDBJ databases">
        <title>Centuries of genome instability and evolution in soft-shell clam transmissible cancer (bioRxiv).</title>
        <authorList>
            <person name="Hart S.F.M."/>
            <person name="Yonemitsu M.A."/>
            <person name="Giersch R.M."/>
            <person name="Beal B.F."/>
            <person name="Arriagada G."/>
            <person name="Davis B.W."/>
            <person name="Ostrander E.A."/>
            <person name="Goff S.P."/>
            <person name="Metzger M.J."/>
        </authorList>
    </citation>
    <scope>NUCLEOTIDE SEQUENCE</scope>
    <source>
        <strain evidence="2">MELC-2E11</strain>
        <tissue evidence="2">Siphon/mantle</tissue>
    </source>
</reference>
<dbReference type="SUPFAM" id="SSF47986">
    <property type="entry name" value="DEATH domain"/>
    <property type="match status" value="1"/>
</dbReference>
<sequence>MLNPGTMGVDLQTYRSRIGTFGRSDKQLVVRDVKHTDGGVGGLAKLIGAVSFIGCLLLIAGVEPNPGPGVYPKNKASERDIAILSQYIATNWELLGPFLGVNRTEIGRIQKDNVTTVLRVHALLHSWREVQKDEATLDKVFEALEILEKITRLHPQPKDQPMFQRKR</sequence>
<feature type="domain" description="Death" evidence="1">
    <location>
        <begin position="77"/>
        <end position="149"/>
    </location>
</feature>
<evidence type="ECO:0000259" key="1">
    <source>
        <dbReference type="PROSITE" id="PS50017"/>
    </source>
</evidence>
<dbReference type="EMBL" id="CP111022">
    <property type="protein sequence ID" value="WAR20508.1"/>
    <property type="molecule type" value="Genomic_DNA"/>
</dbReference>
<dbReference type="CDD" id="cd01670">
    <property type="entry name" value="Death"/>
    <property type="match status" value="1"/>
</dbReference>
<dbReference type="Pfam" id="PF00531">
    <property type="entry name" value="Death"/>
    <property type="match status" value="1"/>
</dbReference>
<accession>A0ABY7FEB6</accession>
<feature type="non-terminal residue" evidence="2">
    <location>
        <position position="167"/>
    </location>
</feature>
<dbReference type="Gene3D" id="1.10.533.10">
    <property type="entry name" value="Death Domain, Fas"/>
    <property type="match status" value="1"/>
</dbReference>
<proteinExistence type="predicted"/>